<dbReference type="GO" id="GO:0005615">
    <property type="term" value="C:extracellular space"/>
    <property type="evidence" value="ECO:0007669"/>
    <property type="project" value="TreeGrafter"/>
</dbReference>
<name>A0A4U5MJ74_STECR</name>
<dbReference type="Proteomes" id="UP000298663">
    <property type="component" value="Unassembled WGS sequence"/>
</dbReference>
<keyword evidence="1" id="KW-0472">Membrane</keyword>
<dbReference type="AlphaFoldDB" id="A0A4U5MJ74"/>
<protein>
    <submittedName>
        <fullName evidence="2">Uncharacterized protein</fullName>
    </submittedName>
</protein>
<keyword evidence="3" id="KW-1185">Reference proteome</keyword>
<keyword evidence="1" id="KW-0812">Transmembrane</keyword>
<evidence type="ECO:0000313" key="3">
    <source>
        <dbReference type="Proteomes" id="UP000298663"/>
    </source>
</evidence>
<dbReference type="InterPro" id="IPR004245">
    <property type="entry name" value="DUF229"/>
</dbReference>
<reference evidence="2 3" key="2">
    <citation type="journal article" date="2019" name="G3 (Bethesda)">
        <title>Hybrid Assembly of the Genome of the Entomopathogenic Nematode Steinernema carpocapsae Identifies the X-Chromosome.</title>
        <authorList>
            <person name="Serra L."/>
            <person name="Macchietto M."/>
            <person name="Macias-Munoz A."/>
            <person name="McGill C.J."/>
            <person name="Rodriguez I.M."/>
            <person name="Rodriguez B."/>
            <person name="Murad R."/>
            <person name="Mortazavi A."/>
        </authorList>
    </citation>
    <scope>NUCLEOTIDE SEQUENCE [LARGE SCALE GENOMIC DNA]</scope>
    <source>
        <strain evidence="2 3">ALL</strain>
    </source>
</reference>
<dbReference type="Pfam" id="PF02995">
    <property type="entry name" value="DUF229"/>
    <property type="match status" value="1"/>
</dbReference>
<keyword evidence="1" id="KW-1133">Transmembrane helix</keyword>
<comment type="caution">
    <text evidence="2">The sequence shown here is derived from an EMBL/GenBank/DDBJ whole genome shotgun (WGS) entry which is preliminary data.</text>
</comment>
<organism evidence="2 3">
    <name type="scientific">Steinernema carpocapsae</name>
    <name type="common">Entomopathogenic nematode</name>
    <dbReference type="NCBI Taxonomy" id="34508"/>
    <lineage>
        <taxon>Eukaryota</taxon>
        <taxon>Metazoa</taxon>
        <taxon>Ecdysozoa</taxon>
        <taxon>Nematoda</taxon>
        <taxon>Chromadorea</taxon>
        <taxon>Rhabditida</taxon>
        <taxon>Tylenchina</taxon>
        <taxon>Panagrolaimomorpha</taxon>
        <taxon>Strongyloidoidea</taxon>
        <taxon>Steinernematidae</taxon>
        <taxon>Steinernema</taxon>
    </lineage>
</organism>
<dbReference type="STRING" id="34508.A0A4U5MJ74"/>
<dbReference type="PANTHER" id="PTHR10974">
    <property type="entry name" value="FI08016P-RELATED"/>
    <property type="match status" value="1"/>
</dbReference>
<dbReference type="PANTHER" id="PTHR10974:SF35">
    <property type="entry name" value="SULFATASE DOMAIN-CONTAINING PROTEIN"/>
    <property type="match status" value="1"/>
</dbReference>
<accession>A0A4U5MJ74</accession>
<dbReference type="EMBL" id="AZBU02000007">
    <property type="protein sequence ID" value="TKR69408.1"/>
    <property type="molecule type" value="Genomic_DNA"/>
</dbReference>
<feature type="transmembrane region" description="Helical" evidence="1">
    <location>
        <begin position="46"/>
        <end position="64"/>
    </location>
</feature>
<evidence type="ECO:0000256" key="1">
    <source>
        <dbReference type="SAM" id="Phobius"/>
    </source>
</evidence>
<evidence type="ECO:0000313" key="2">
    <source>
        <dbReference type="EMBL" id="TKR69408.1"/>
    </source>
</evidence>
<gene>
    <name evidence="2" type="ORF">L596_021573</name>
</gene>
<sequence length="267" mass="30801">MFHCYQRAYGILHSDKEAELSLCMREPPPIMVCPSIPFHFRLKKRTLNFIACALLIFGLYLWVFEEASVPKEMQRYQALLEQRSSDNGECNVPKLNPWDPTILKYYKQQGTLNCKALQPNVTSLVNGVLTVNKDFIDTVDCKYRTFAHYDGVSDTELLYSDYSTLDNKNGAKITAEFVEVECVRKSFSLASFYKYHHHQVVSNFENKEKSSVDRPSVIMFGLDSMSKSNVLRQLPRTHKALQKMGFVDMDGHVKIAIPLSNKHFFYI</sequence>
<dbReference type="OrthoDB" id="413313at2759"/>
<proteinExistence type="predicted"/>
<reference evidence="2 3" key="1">
    <citation type="journal article" date="2015" name="Genome Biol.">
        <title>Comparative genomics of Steinernema reveals deeply conserved gene regulatory networks.</title>
        <authorList>
            <person name="Dillman A.R."/>
            <person name="Macchietto M."/>
            <person name="Porter C.F."/>
            <person name="Rogers A."/>
            <person name="Williams B."/>
            <person name="Antoshechkin I."/>
            <person name="Lee M.M."/>
            <person name="Goodwin Z."/>
            <person name="Lu X."/>
            <person name="Lewis E.E."/>
            <person name="Goodrich-Blair H."/>
            <person name="Stock S.P."/>
            <person name="Adams B.J."/>
            <person name="Sternberg P.W."/>
            <person name="Mortazavi A."/>
        </authorList>
    </citation>
    <scope>NUCLEOTIDE SEQUENCE [LARGE SCALE GENOMIC DNA]</scope>
    <source>
        <strain evidence="2 3">ALL</strain>
    </source>
</reference>